<proteinExistence type="predicted"/>
<dbReference type="STRING" id="1198114.AciX9_1728"/>
<dbReference type="eggNOG" id="COG1127">
    <property type="taxonomic scope" value="Bacteria"/>
</dbReference>
<dbReference type="InterPro" id="IPR003439">
    <property type="entry name" value="ABC_transporter-like_ATP-bd"/>
</dbReference>
<dbReference type="Proteomes" id="UP000000343">
    <property type="component" value="Chromosome"/>
</dbReference>
<organism evidence="7">
    <name type="scientific">Granulicella tundricola (strain ATCC BAA-1859 / DSM 23138 / MP5ACTX9)</name>
    <dbReference type="NCBI Taxonomy" id="1198114"/>
    <lineage>
        <taxon>Bacteria</taxon>
        <taxon>Pseudomonadati</taxon>
        <taxon>Acidobacteriota</taxon>
        <taxon>Terriglobia</taxon>
        <taxon>Terriglobales</taxon>
        <taxon>Acidobacteriaceae</taxon>
        <taxon>Granulicella</taxon>
    </lineage>
</organism>
<dbReference type="HOGENOM" id="CLU_000604_1_22_0"/>
<dbReference type="PANTHER" id="PTHR43023:SF6">
    <property type="entry name" value="INTERMEMBRANE PHOSPHOLIPID TRANSPORT SYSTEM ATP-BINDING PROTEIN MLAF"/>
    <property type="match status" value="1"/>
</dbReference>
<evidence type="ECO:0000256" key="1">
    <source>
        <dbReference type="ARBA" id="ARBA00022448"/>
    </source>
</evidence>
<dbReference type="PANTHER" id="PTHR43023">
    <property type="entry name" value="PROTEIN TRIGALACTOSYLDIACYLGLYCEROL 3, CHLOROPLASTIC"/>
    <property type="match status" value="1"/>
</dbReference>
<reference evidence="7" key="1">
    <citation type="submission" date="2011-01" db="EMBL/GenBank/DDBJ databases">
        <title>Complete sequence of chromosome of Acidobacterium sp. MP5ACTX9.</title>
        <authorList>
            <consortium name="US DOE Joint Genome Institute"/>
            <person name="Lucas S."/>
            <person name="Copeland A."/>
            <person name="Lapidus A."/>
            <person name="Cheng J.-F."/>
            <person name="Goodwin L."/>
            <person name="Pitluck S."/>
            <person name="Teshima H."/>
            <person name="Detter J.C."/>
            <person name="Han C."/>
            <person name="Tapia R."/>
            <person name="Land M."/>
            <person name="Hauser L."/>
            <person name="Kyrpides N."/>
            <person name="Ivanova N."/>
            <person name="Ovchinnikova G."/>
            <person name="Pagani I."/>
            <person name="Rawat S.R."/>
            <person name="Mannisto M."/>
            <person name="Haggblom M.M."/>
            <person name="Woyke T."/>
        </authorList>
    </citation>
    <scope>NUCLEOTIDE SEQUENCE [LARGE SCALE GENOMIC DNA]</scope>
    <source>
        <strain evidence="7">MP5ACTX9</strain>
    </source>
</reference>
<keyword evidence="7" id="KW-1185">Reference proteome</keyword>
<evidence type="ECO:0000256" key="3">
    <source>
        <dbReference type="ARBA" id="ARBA00022840"/>
    </source>
</evidence>
<evidence type="ECO:0000313" key="6">
    <source>
        <dbReference type="EMBL" id="ADW68776.1"/>
    </source>
</evidence>
<evidence type="ECO:0000256" key="4">
    <source>
        <dbReference type="SAM" id="MobiDB-lite"/>
    </source>
</evidence>
<accession>E8WYU0</accession>
<sequence>MAHDDEQGGTGVPDNEPEQKVPGSEAEQRGDVDGETPLTAEVSPDVAEAVGEFMERAAAQNEAAAEEIPDTKNHKPGSYISFEKVSKSFGAFDVLKSVSFCVNPGETLCILGRSGVGKSVSLQMLLGFLRADSGTVRIAGEDVTNFSEKQMQAIRRKVTMVFQNGALFDSITVGENVAFPLRERGDMEEDQIYQVVKGLLEMVGVAGMDHLLPSDLSTGMKRSVAIARALAAQPEAVLYDEPTTMVDPLMAHLLGNLIERLKQQLHLTSIVVTHDMRFAKKLADRVVFLHEGEAKFFGTMEEMEKSDDPVLREFLTLDELVLPA</sequence>
<evidence type="ECO:0000256" key="2">
    <source>
        <dbReference type="ARBA" id="ARBA00022741"/>
    </source>
</evidence>
<dbReference type="SMART" id="SM00382">
    <property type="entry name" value="AAA"/>
    <property type="match status" value="1"/>
</dbReference>
<dbReference type="EMBL" id="CP002480">
    <property type="protein sequence ID" value="ADW68776.1"/>
    <property type="molecule type" value="Genomic_DNA"/>
</dbReference>
<dbReference type="GO" id="GO:0005524">
    <property type="term" value="F:ATP binding"/>
    <property type="evidence" value="ECO:0007669"/>
    <property type="project" value="UniProtKB-KW"/>
</dbReference>
<evidence type="ECO:0000313" key="7">
    <source>
        <dbReference type="Proteomes" id="UP000000343"/>
    </source>
</evidence>
<dbReference type="RefSeq" id="WP_013580095.1">
    <property type="nucleotide sequence ID" value="NC_015064.1"/>
</dbReference>
<name>E8WYU0_GRATM</name>
<dbReference type="InterPro" id="IPR027417">
    <property type="entry name" value="P-loop_NTPase"/>
</dbReference>
<keyword evidence="2" id="KW-0547">Nucleotide-binding</keyword>
<protein>
    <submittedName>
        <fullName evidence="6">ABC transporter related protein</fullName>
    </submittedName>
</protein>
<dbReference type="GO" id="GO:0016887">
    <property type="term" value="F:ATP hydrolysis activity"/>
    <property type="evidence" value="ECO:0007669"/>
    <property type="project" value="InterPro"/>
</dbReference>
<evidence type="ECO:0000259" key="5">
    <source>
        <dbReference type="PROSITE" id="PS50893"/>
    </source>
</evidence>
<feature type="domain" description="ABC transporter" evidence="5">
    <location>
        <begin position="80"/>
        <end position="316"/>
    </location>
</feature>
<dbReference type="SUPFAM" id="SSF52540">
    <property type="entry name" value="P-loop containing nucleoside triphosphate hydrolases"/>
    <property type="match status" value="1"/>
</dbReference>
<dbReference type="KEGG" id="acm:AciX9_1728"/>
<dbReference type="PROSITE" id="PS50893">
    <property type="entry name" value="ABC_TRANSPORTER_2"/>
    <property type="match status" value="1"/>
</dbReference>
<dbReference type="InterPro" id="IPR003593">
    <property type="entry name" value="AAA+_ATPase"/>
</dbReference>
<dbReference type="Gene3D" id="3.40.50.300">
    <property type="entry name" value="P-loop containing nucleotide triphosphate hydrolases"/>
    <property type="match status" value="1"/>
</dbReference>
<gene>
    <name evidence="6" type="ordered locus">AciX9_1728</name>
</gene>
<keyword evidence="3" id="KW-0067">ATP-binding</keyword>
<dbReference type="AlphaFoldDB" id="E8WYU0"/>
<dbReference type="Pfam" id="PF00005">
    <property type="entry name" value="ABC_tran"/>
    <property type="match status" value="1"/>
</dbReference>
<dbReference type="PaxDb" id="1198114-AciX9_1728"/>
<feature type="region of interest" description="Disordered" evidence="4">
    <location>
        <begin position="1"/>
        <end position="49"/>
    </location>
</feature>
<keyword evidence="1" id="KW-0813">Transport</keyword>
<dbReference type="OrthoDB" id="9772862at2"/>